<name>A0A1F7INQ7_9BACT</name>
<evidence type="ECO:0000256" key="3">
    <source>
        <dbReference type="ARBA" id="ARBA00022576"/>
    </source>
</evidence>
<dbReference type="GO" id="GO:0006520">
    <property type="term" value="P:amino acid metabolic process"/>
    <property type="evidence" value="ECO:0007669"/>
    <property type="project" value="InterPro"/>
</dbReference>
<dbReference type="Gene3D" id="3.90.1150.10">
    <property type="entry name" value="Aspartate Aminotransferase, domain 1"/>
    <property type="match status" value="1"/>
</dbReference>
<dbReference type="Proteomes" id="UP000179072">
    <property type="component" value="Unassembled WGS sequence"/>
</dbReference>
<dbReference type="InterPro" id="IPR015424">
    <property type="entry name" value="PyrdxlP-dep_Trfase"/>
</dbReference>
<dbReference type="InterPro" id="IPR015421">
    <property type="entry name" value="PyrdxlP-dep_Trfase_major"/>
</dbReference>
<organism evidence="8 9">
    <name type="scientific">Candidatus Roizmanbacteria bacterium RIFCSPLOWO2_01_FULL_38_11</name>
    <dbReference type="NCBI Taxonomy" id="1802060"/>
    <lineage>
        <taxon>Bacteria</taxon>
        <taxon>Candidatus Roizmaniibacteriota</taxon>
    </lineage>
</organism>
<keyword evidence="5" id="KW-0663">Pyridoxal phosphate</keyword>
<comment type="caution">
    <text evidence="8">The sequence shown here is derived from an EMBL/GenBank/DDBJ whole genome shotgun (WGS) entry which is preliminary data.</text>
</comment>
<keyword evidence="3 6" id="KW-0032">Aminotransferase</keyword>
<evidence type="ECO:0000256" key="5">
    <source>
        <dbReference type="ARBA" id="ARBA00022898"/>
    </source>
</evidence>
<dbReference type="PROSITE" id="PS00105">
    <property type="entry name" value="AA_TRANSFER_CLASS_1"/>
    <property type="match status" value="1"/>
</dbReference>
<dbReference type="STRING" id="1802060.A2957_01070"/>
<protein>
    <recommendedName>
        <fullName evidence="6">Aminotransferase</fullName>
        <ecNumber evidence="6">2.6.1.-</ecNumber>
    </recommendedName>
</protein>
<comment type="similarity">
    <text evidence="2 6">Belongs to the class-I pyridoxal-phosphate-dependent aminotransferase family.</text>
</comment>
<sequence>MSKYIPSTKYLNRATMLLFSEEFNINTHNDTYYLINERINDSLKLEKLLRSNGIAIKYKISPGTSERLAFRYYLELISKDLKKHKYRSYTVPKGSLEARRALAFCESLNSTIPFDAENFCLSIGSTGGITLVFDYIKKTAPDKKIIIPVPTYYLYSQTSRYFNLAYKEILCYKKVDNNIASFINIDAIIEKTNKDTSLVVLINPSNPSGEIYSEDALRKIIKDAQKKGYLLLVDELFSDLAFSNFIPIVKIASELNALDKIIIIKGYSKNKNLAGLRLGYVYSKNRKIMDAIQNISEIRNCFPYGEQYTGLIVVDAFIQSVYLLIKNGYSLNSAISIVKKELAFSTYISEKSKAELEILFSAYKKYFNYQLHFYKNEYMRVKSLLKNEIILETPTKAAFNTFFKIRDLDDTNYFDFCFNLYLSTGVYTQIGPAFGLDQKTWQESRELGFWLRITFARDRKMMTEGIKRFIEFKKIYLNNPKKFIRTNLYF</sequence>
<dbReference type="SUPFAM" id="SSF53383">
    <property type="entry name" value="PLP-dependent transferases"/>
    <property type="match status" value="1"/>
</dbReference>
<comment type="cofactor">
    <cofactor evidence="1 6">
        <name>pyridoxal 5'-phosphate</name>
        <dbReference type="ChEBI" id="CHEBI:597326"/>
    </cofactor>
</comment>
<evidence type="ECO:0000256" key="4">
    <source>
        <dbReference type="ARBA" id="ARBA00022679"/>
    </source>
</evidence>
<dbReference type="Pfam" id="PF00155">
    <property type="entry name" value="Aminotran_1_2"/>
    <property type="match status" value="1"/>
</dbReference>
<proteinExistence type="inferred from homology"/>
<reference evidence="8 9" key="1">
    <citation type="journal article" date="2016" name="Nat. Commun.">
        <title>Thousands of microbial genomes shed light on interconnected biogeochemical processes in an aquifer system.</title>
        <authorList>
            <person name="Anantharaman K."/>
            <person name="Brown C.T."/>
            <person name="Hug L.A."/>
            <person name="Sharon I."/>
            <person name="Castelle C.J."/>
            <person name="Probst A.J."/>
            <person name="Thomas B.C."/>
            <person name="Singh A."/>
            <person name="Wilkins M.J."/>
            <person name="Karaoz U."/>
            <person name="Brodie E.L."/>
            <person name="Williams K.H."/>
            <person name="Hubbard S.S."/>
            <person name="Banfield J.F."/>
        </authorList>
    </citation>
    <scope>NUCLEOTIDE SEQUENCE [LARGE SCALE GENOMIC DNA]</scope>
</reference>
<dbReference type="EMBL" id="MGAK01000008">
    <property type="protein sequence ID" value="OGK45003.1"/>
    <property type="molecule type" value="Genomic_DNA"/>
</dbReference>
<feature type="domain" description="Aminotransferase class I/classII large" evidence="7">
    <location>
        <begin position="81"/>
        <end position="297"/>
    </location>
</feature>
<accession>A0A1F7INQ7</accession>
<dbReference type="EC" id="2.6.1.-" evidence="6"/>
<evidence type="ECO:0000313" key="9">
    <source>
        <dbReference type="Proteomes" id="UP000179072"/>
    </source>
</evidence>
<dbReference type="InterPro" id="IPR015422">
    <property type="entry name" value="PyrdxlP-dep_Trfase_small"/>
</dbReference>
<evidence type="ECO:0000256" key="6">
    <source>
        <dbReference type="RuleBase" id="RU000481"/>
    </source>
</evidence>
<dbReference type="InterPro" id="IPR004838">
    <property type="entry name" value="NHTrfase_class1_PyrdxlP-BS"/>
</dbReference>
<gene>
    <name evidence="8" type="ORF">A2957_01070</name>
</gene>
<dbReference type="PANTHER" id="PTHR46383:SF1">
    <property type="entry name" value="ASPARTATE AMINOTRANSFERASE"/>
    <property type="match status" value="1"/>
</dbReference>
<keyword evidence="4 6" id="KW-0808">Transferase</keyword>
<dbReference type="GO" id="GO:0030170">
    <property type="term" value="F:pyridoxal phosphate binding"/>
    <property type="evidence" value="ECO:0007669"/>
    <property type="project" value="InterPro"/>
</dbReference>
<evidence type="ECO:0000313" key="8">
    <source>
        <dbReference type="EMBL" id="OGK45003.1"/>
    </source>
</evidence>
<dbReference type="Gene3D" id="3.40.640.10">
    <property type="entry name" value="Type I PLP-dependent aspartate aminotransferase-like (Major domain)"/>
    <property type="match status" value="1"/>
</dbReference>
<dbReference type="InterPro" id="IPR004839">
    <property type="entry name" value="Aminotransferase_I/II_large"/>
</dbReference>
<dbReference type="PANTHER" id="PTHR46383">
    <property type="entry name" value="ASPARTATE AMINOTRANSFERASE"/>
    <property type="match status" value="1"/>
</dbReference>
<evidence type="ECO:0000256" key="2">
    <source>
        <dbReference type="ARBA" id="ARBA00007441"/>
    </source>
</evidence>
<evidence type="ECO:0000256" key="1">
    <source>
        <dbReference type="ARBA" id="ARBA00001933"/>
    </source>
</evidence>
<dbReference type="InterPro" id="IPR050596">
    <property type="entry name" value="AspAT/PAT-like"/>
</dbReference>
<dbReference type="GO" id="GO:0008483">
    <property type="term" value="F:transaminase activity"/>
    <property type="evidence" value="ECO:0007669"/>
    <property type="project" value="UniProtKB-KW"/>
</dbReference>
<evidence type="ECO:0000259" key="7">
    <source>
        <dbReference type="Pfam" id="PF00155"/>
    </source>
</evidence>
<dbReference type="CDD" id="cd00609">
    <property type="entry name" value="AAT_like"/>
    <property type="match status" value="1"/>
</dbReference>
<dbReference type="AlphaFoldDB" id="A0A1F7INQ7"/>